<protein>
    <recommendedName>
        <fullName evidence="16 17">Protein E6</fullName>
    </recommendedName>
</protein>
<evidence type="ECO:0000256" key="8">
    <source>
        <dbReference type="ARBA" id="ARBA00022833"/>
    </source>
</evidence>
<evidence type="ECO:0000256" key="2">
    <source>
        <dbReference type="ARBA" id="ARBA00022518"/>
    </source>
</evidence>
<keyword evidence="2 16" id="KW-0244">Early protein</keyword>
<comment type="function">
    <text evidence="16">Plays a major role in the induction and maintenance of cellular transformation. E6 associates with host UBE3A/E6-AP ubiquitin-protein ligase and modulates its activity. Protects host keratinocytes from apoptosis by mediating the degradation of host BAK1. May also inhibit host immune response.</text>
</comment>
<dbReference type="GO" id="GO:0003677">
    <property type="term" value="F:DNA binding"/>
    <property type="evidence" value="ECO:0007669"/>
    <property type="project" value="UniProtKB-UniRule"/>
</dbReference>
<organism evidence="18 19">
    <name type="scientific">Eptesicus serotinus papillomavirus 3</name>
    <dbReference type="NCBI Taxonomy" id="1464073"/>
    <lineage>
        <taxon>Viruses</taxon>
        <taxon>Monodnaviria</taxon>
        <taxon>Shotokuvirae</taxon>
        <taxon>Cossaviricota</taxon>
        <taxon>Papovaviricetes</taxon>
        <taxon>Zurhausenvirales</taxon>
        <taxon>Papillomaviridae</taxon>
        <taxon>Firstpapillomavirinae</taxon>
        <taxon>Dyopsipapillomavirus</taxon>
        <taxon>Dyopsipapillomavirus 1</taxon>
    </lineage>
</organism>
<evidence type="ECO:0000256" key="13">
    <source>
        <dbReference type="ARBA" id="ARBA00023200"/>
    </source>
</evidence>
<dbReference type="GO" id="GO:0052150">
    <property type="term" value="P:symbiont-mediated perturbation of host apoptosis"/>
    <property type="evidence" value="ECO:0007669"/>
    <property type="project" value="UniProtKB-KW"/>
</dbReference>
<keyword evidence="6 16" id="KW-0479">Metal-binding</keyword>
<evidence type="ECO:0000256" key="11">
    <source>
        <dbReference type="ARBA" id="ARBA00023159"/>
    </source>
</evidence>
<dbReference type="GO" id="GO:0030430">
    <property type="term" value="C:host cell cytoplasm"/>
    <property type="evidence" value="ECO:0007669"/>
    <property type="project" value="UniProtKB-SubCell"/>
</dbReference>
<gene>
    <name evidence="16 18" type="primary">E6</name>
</gene>
<keyword evidence="3 16" id="KW-1048">Host nucleus</keyword>
<evidence type="ECO:0000256" key="4">
    <source>
        <dbReference type="ARBA" id="ARBA00022581"/>
    </source>
</evidence>
<dbReference type="GO" id="GO:0052170">
    <property type="term" value="P:symbiont-mediated suppression of host innate immune response"/>
    <property type="evidence" value="ECO:0007669"/>
    <property type="project" value="UniProtKB-KW"/>
</dbReference>
<comment type="similarity">
    <text evidence="1 16 17">Belongs to the papillomaviridae E6 protein family.</text>
</comment>
<proteinExistence type="inferred from homology"/>
<keyword evidence="15 16" id="KW-1119">Modulation of host cell apoptosis by virus</keyword>
<dbReference type="GO" id="GO:0042025">
    <property type="term" value="C:host cell nucleus"/>
    <property type="evidence" value="ECO:0007669"/>
    <property type="project" value="UniProtKB-SubCell"/>
</dbReference>
<keyword evidence="11 16" id="KW-0010">Activator</keyword>
<comment type="caution">
    <text evidence="16">Lacks conserved residue(s) required for the propagation of feature annotation.</text>
</comment>
<keyword evidence="4 16" id="KW-0945">Host-virus interaction</keyword>
<sequence>MALPQSLRALQEYLGVESLGDLLCTCIYCGKFLTYADKVLYDHSGLHVVWHEGAYFASCLCCLKTNARLEFMTYFERVISVEQAERREGVPLTQIKIRCLKCLRELNHVEKCDIICSNADCFIVRGGIRTVCIVCKIGL</sequence>
<evidence type="ECO:0000256" key="15">
    <source>
        <dbReference type="ARBA" id="ARBA00023323"/>
    </source>
</evidence>
<evidence type="ECO:0000256" key="12">
    <source>
        <dbReference type="ARBA" id="ARBA00023163"/>
    </source>
</evidence>
<dbReference type="GO" id="GO:0006355">
    <property type="term" value="P:regulation of DNA-templated transcription"/>
    <property type="evidence" value="ECO:0007669"/>
    <property type="project" value="UniProtKB-UniRule"/>
</dbReference>
<evidence type="ECO:0000256" key="14">
    <source>
        <dbReference type="ARBA" id="ARBA00023280"/>
    </source>
</evidence>
<evidence type="ECO:0000256" key="1">
    <source>
        <dbReference type="ARBA" id="ARBA00006346"/>
    </source>
</evidence>
<feature type="zinc finger region" evidence="16">
    <location>
        <begin position="26"/>
        <end position="62"/>
    </location>
</feature>
<evidence type="ECO:0000313" key="19">
    <source>
        <dbReference type="Proteomes" id="UP000175245"/>
    </source>
</evidence>
<dbReference type="EMBL" id="KC858265">
    <property type="protein sequence ID" value="AHJ81396.1"/>
    <property type="molecule type" value="Genomic_DNA"/>
</dbReference>
<keyword evidence="10 16" id="KW-0238">DNA-binding</keyword>
<keyword evidence="5 16" id="KW-1090">Inhibition of host innate immune response by virus</keyword>
<evidence type="ECO:0000256" key="9">
    <source>
        <dbReference type="ARBA" id="ARBA00023015"/>
    </source>
</evidence>
<dbReference type="HAMAP" id="MF_04006">
    <property type="entry name" value="HPV_E6"/>
    <property type="match status" value="1"/>
</dbReference>
<dbReference type="InterPro" id="IPR038575">
    <property type="entry name" value="E6_sf"/>
</dbReference>
<keyword evidence="12 16" id="KW-0804">Transcription</keyword>
<dbReference type="GO" id="GO:0008270">
    <property type="term" value="F:zinc ion binding"/>
    <property type="evidence" value="ECO:0007669"/>
    <property type="project" value="UniProtKB-KW"/>
</dbReference>
<evidence type="ECO:0000256" key="7">
    <source>
        <dbReference type="ARBA" id="ARBA00022771"/>
    </source>
</evidence>
<evidence type="ECO:0000256" key="17">
    <source>
        <dbReference type="RuleBase" id="RU363123"/>
    </source>
</evidence>
<evidence type="ECO:0000256" key="6">
    <source>
        <dbReference type="ARBA" id="ARBA00022723"/>
    </source>
</evidence>
<dbReference type="GO" id="GO:0039502">
    <property type="term" value="P:symbiont-mediated suppression of host type I interferon-mediated signaling pathway"/>
    <property type="evidence" value="ECO:0007669"/>
    <property type="project" value="UniProtKB-UniRule"/>
</dbReference>
<dbReference type="InterPro" id="IPR001334">
    <property type="entry name" value="E6"/>
</dbReference>
<reference evidence="18 19" key="1">
    <citation type="journal article" date="2014" name="Genome Biol. Evol.">
        <title>Novel papillomaviruses in free-ranging Iberian bats: no virus-host co-evolution, no strict host specificity, and hints for recombination.</title>
        <authorList>
            <person name="Garcia-Perez R."/>
            <person name="Ibanez C."/>
            <person name="Godinez J.M."/>
            <person name="Arechiga N."/>
            <person name="Garin I."/>
            <person name="Perez-Suarez G."/>
            <person name="de Paz O."/>
            <person name="Juste J."/>
            <person name="Echevarria J.E."/>
            <person name="Bravo I.G."/>
        </authorList>
    </citation>
    <scope>NUCLEOTIDE SEQUENCE [LARGE SCALE GENOMIC DNA]</scope>
</reference>
<keyword evidence="13 16" id="KW-1035">Host cytoplasm</keyword>
<feature type="zinc finger region" evidence="16">
    <location>
        <begin position="99"/>
        <end position="135"/>
    </location>
</feature>
<dbReference type="GO" id="GO:0006351">
    <property type="term" value="P:DNA-templated transcription"/>
    <property type="evidence" value="ECO:0007669"/>
    <property type="project" value="UniProtKB-UniRule"/>
</dbReference>
<dbReference type="SUPFAM" id="SSF161229">
    <property type="entry name" value="E6 C-terminal domain-like"/>
    <property type="match status" value="2"/>
</dbReference>
<dbReference type="GO" id="GO:0039648">
    <property type="term" value="P:symbiont-mediated perturbation of host ubiquitin-like protein modification"/>
    <property type="evidence" value="ECO:0007669"/>
    <property type="project" value="UniProtKB-UniRule"/>
</dbReference>
<dbReference type="Gene3D" id="3.30.240.40">
    <property type="entry name" value="E6 early regulatory protein"/>
    <property type="match status" value="2"/>
</dbReference>
<keyword evidence="8 16" id="KW-0862">Zinc</keyword>
<accession>W8EAB1</accession>
<evidence type="ECO:0000313" key="18">
    <source>
        <dbReference type="EMBL" id="AHJ81396.1"/>
    </source>
</evidence>
<evidence type="ECO:0000256" key="3">
    <source>
        <dbReference type="ARBA" id="ARBA00022562"/>
    </source>
</evidence>
<dbReference type="Pfam" id="PF00518">
    <property type="entry name" value="E6"/>
    <property type="match status" value="1"/>
</dbReference>
<comment type="subunit">
    <text evidence="16">Forms homodimers. Interacts with ubiquitin-protein ligase UBE3A/E6-AP; this interaction stimulates UBE3A ubiquitin activity. Interacts with host BAK1.</text>
</comment>
<evidence type="ECO:0000256" key="10">
    <source>
        <dbReference type="ARBA" id="ARBA00023125"/>
    </source>
</evidence>
<keyword evidence="9 16" id="KW-0805">Transcription regulation</keyword>
<keyword evidence="14 16" id="KW-0899">Viral immunoevasion</keyword>
<dbReference type="Proteomes" id="UP000175245">
    <property type="component" value="Segment"/>
</dbReference>
<evidence type="ECO:0000256" key="16">
    <source>
        <dbReference type="HAMAP-Rule" id="MF_04006"/>
    </source>
</evidence>
<evidence type="ECO:0000256" key="5">
    <source>
        <dbReference type="ARBA" id="ARBA00022632"/>
    </source>
</evidence>
<name>W8EAB1_9PAPI</name>
<keyword evidence="7 16" id="KW-0863">Zinc-finger</keyword>
<comment type="subcellular location">
    <subcellularLocation>
        <location evidence="16 17">Host cytoplasm</location>
    </subcellularLocation>
    <subcellularLocation>
        <location evidence="16 17">Host nucleus</location>
    </subcellularLocation>
</comment>